<evidence type="ECO:0008006" key="2">
    <source>
        <dbReference type="Google" id="ProtNLM"/>
    </source>
</evidence>
<accession>A0A1S7LPK0</accession>
<dbReference type="InterPro" id="IPR029044">
    <property type="entry name" value="Nucleotide-diphossugar_trans"/>
</dbReference>
<dbReference type="AlphaFoldDB" id="A0A1S7LPK0"/>
<protein>
    <recommendedName>
        <fullName evidence="2">Nucleotide-diphospho-sugar transferase domain-containing protein</fullName>
    </recommendedName>
</protein>
<dbReference type="EMBL" id="LO017727">
    <property type="protein sequence ID" value="CRH08094.1"/>
    <property type="molecule type" value="Genomic_DNA"/>
</dbReference>
<sequence>MNATAGVIYCAAGEKYIQEAIRSAHTLKQKSPGISVSLFTDQSAAYIEPFDHILPLPEPRYSLIDRFYALRHTPYEKSLCLDCDTLVLQPIDSLFEILNRVPITATHAPLRHQHFPHLQHPDVPDSFPLLNVGVLGFARSEAMDRLLEDWYRRYCAHLAIDPTSCDQPSFRESLWFSELSYHVLPPEYNFRLPYWALKGMNCKVVIAHSHNFSKMTPQQLRDFAEIMDDDAALFWNPFKEQVIRGRRGYAQRWR</sequence>
<organism evidence="1">
    <name type="scientific">Magnetococcus massalia (strain MO-1)</name>
    <dbReference type="NCBI Taxonomy" id="451514"/>
    <lineage>
        <taxon>Bacteria</taxon>
        <taxon>Pseudomonadati</taxon>
        <taxon>Pseudomonadota</taxon>
        <taxon>Magnetococcia</taxon>
        <taxon>Magnetococcales</taxon>
        <taxon>Magnetococcaceae</taxon>
        <taxon>Magnetococcus</taxon>
    </lineage>
</organism>
<evidence type="ECO:0000313" key="1">
    <source>
        <dbReference type="EMBL" id="CRH08094.1"/>
    </source>
</evidence>
<reference evidence="1" key="1">
    <citation type="submission" date="2015-04" db="EMBL/GenBank/DDBJ databases">
        <authorList>
            <person name="Syromyatnikov M.Y."/>
            <person name="Popov V.N."/>
        </authorList>
    </citation>
    <scope>NUCLEOTIDE SEQUENCE</scope>
    <source>
        <strain evidence="1">MO-1</strain>
    </source>
</reference>
<dbReference type="SUPFAM" id="SSF53448">
    <property type="entry name" value="Nucleotide-diphospho-sugar transferases"/>
    <property type="match status" value="1"/>
</dbReference>
<gene>
    <name evidence="1" type="ORF">MAGMO_3966</name>
</gene>
<dbReference type="Gene3D" id="3.90.550.10">
    <property type="entry name" value="Spore Coat Polysaccharide Biosynthesis Protein SpsA, Chain A"/>
    <property type="match status" value="1"/>
</dbReference>
<proteinExistence type="predicted"/>
<name>A0A1S7LPK0_MAGMO</name>